<sequence length="333" mass="37318">ITVDSNSEGGRSRSGSEGNISPGRDDVYHRNVVGRRKWPAQRSMASESRYARSCARERLSPESEGDVCSEDVLPRIFVALFDYDPLSMSPNPDAADEELPFKEGQIIKVHGSKDVDGFYHGERNGRVGLIPCNMVSEIQADDEEMVDELKETTRSVNRKSRKSKRERNRRSSQQHSVTTRRMVALYDYDPRESSPNVDVEAELTFCAGDIISVWGELDEDGFYYGEINGQRGLVPSNFLEEVPDDVEVYLSEAPSRYPQEPPVRLKGKRVPGENIPRRAPSPTVHPHHHHHHSGAGIVDGPDSPMWARDMASKKKKGLLSKGKKLLRKLGGVK</sequence>
<feature type="compositionally biased region" description="Basic residues" evidence="3">
    <location>
        <begin position="156"/>
        <end position="172"/>
    </location>
</feature>
<dbReference type="Proteomes" id="UP000287033">
    <property type="component" value="Unassembled WGS sequence"/>
</dbReference>
<dbReference type="InterPro" id="IPR035755">
    <property type="entry name" value="RIM-BP_SH3_3"/>
</dbReference>
<feature type="compositionally biased region" description="Low complexity" evidence="3">
    <location>
        <begin position="1"/>
        <end position="19"/>
    </location>
</feature>
<dbReference type="GO" id="GO:0007274">
    <property type="term" value="P:neuromuscular synaptic transmission"/>
    <property type="evidence" value="ECO:0007669"/>
    <property type="project" value="TreeGrafter"/>
</dbReference>
<evidence type="ECO:0000256" key="2">
    <source>
        <dbReference type="PROSITE-ProRule" id="PRU00192"/>
    </source>
</evidence>
<name>A0A401RNC2_CHIPU</name>
<dbReference type="InterPro" id="IPR035753">
    <property type="entry name" value="RIM-BP_SH3_2"/>
</dbReference>
<dbReference type="EMBL" id="BEZZ01001582">
    <property type="protein sequence ID" value="GCC19665.1"/>
    <property type="molecule type" value="Genomic_DNA"/>
</dbReference>
<dbReference type="PANTHER" id="PTHR14234:SF18">
    <property type="entry name" value="RIMS-BINDING PROTEIN 2"/>
    <property type="match status" value="1"/>
</dbReference>
<dbReference type="InterPro" id="IPR040325">
    <property type="entry name" value="RIMBP1/2/3"/>
</dbReference>
<dbReference type="CDD" id="cd12013">
    <property type="entry name" value="SH3_RIM-BP_3"/>
    <property type="match status" value="1"/>
</dbReference>
<dbReference type="Gene3D" id="2.30.30.40">
    <property type="entry name" value="SH3 Domains"/>
    <property type="match status" value="2"/>
</dbReference>
<dbReference type="CDD" id="cd12012">
    <property type="entry name" value="SH3_RIM-BP_2"/>
    <property type="match status" value="1"/>
</dbReference>
<dbReference type="GO" id="GO:0045202">
    <property type="term" value="C:synapse"/>
    <property type="evidence" value="ECO:0007669"/>
    <property type="project" value="GOC"/>
</dbReference>
<feature type="region of interest" description="Disordered" evidence="3">
    <location>
        <begin position="146"/>
        <end position="179"/>
    </location>
</feature>
<dbReference type="PRINTS" id="PR00452">
    <property type="entry name" value="SH3DOMAIN"/>
</dbReference>
<dbReference type="SMART" id="SM00326">
    <property type="entry name" value="SH3"/>
    <property type="match status" value="2"/>
</dbReference>
<dbReference type="PROSITE" id="PS50002">
    <property type="entry name" value="SH3"/>
    <property type="match status" value="2"/>
</dbReference>
<proteinExistence type="predicted"/>
<evidence type="ECO:0000256" key="1">
    <source>
        <dbReference type="ARBA" id="ARBA00022443"/>
    </source>
</evidence>
<dbReference type="Pfam" id="PF14604">
    <property type="entry name" value="SH3_9"/>
    <property type="match status" value="1"/>
</dbReference>
<dbReference type="InterPro" id="IPR036028">
    <property type="entry name" value="SH3-like_dom_sf"/>
</dbReference>
<evidence type="ECO:0000313" key="6">
    <source>
        <dbReference type="Proteomes" id="UP000287033"/>
    </source>
</evidence>
<keyword evidence="6" id="KW-1185">Reference proteome</keyword>
<comment type="caution">
    <text evidence="5">The sequence shown here is derived from an EMBL/GenBank/DDBJ whole genome shotgun (WGS) entry which is preliminary data.</text>
</comment>
<feature type="region of interest" description="Disordered" evidence="3">
    <location>
        <begin position="1"/>
        <end position="30"/>
    </location>
</feature>
<dbReference type="OrthoDB" id="4158657at2759"/>
<gene>
    <name evidence="5" type="ORF">chiPu_0018451</name>
</gene>
<feature type="non-terminal residue" evidence="5">
    <location>
        <position position="1"/>
    </location>
</feature>
<reference evidence="5 6" key="1">
    <citation type="journal article" date="2018" name="Nat. Ecol. Evol.">
        <title>Shark genomes provide insights into elasmobranch evolution and the origin of vertebrates.</title>
        <authorList>
            <person name="Hara Y"/>
            <person name="Yamaguchi K"/>
            <person name="Onimaru K"/>
            <person name="Kadota M"/>
            <person name="Koyanagi M"/>
            <person name="Keeley SD"/>
            <person name="Tatsumi K"/>
            <person name="Tanaka K"/>
            <person name="Motone F"/>
            <person name="Kageyama Y"/>
            <person name="Nozu R"/>
            <person name="Adachi N"/>
            <person name="Nishimura O"/>
            <person name="Nakagawa R"/>
            <person name="Tanegashima C"/>
            <person name="Kiyatake I"/>
            <person name="Matsumoto R"/>
            <person name="Murakumo K"/>
            <person name="Nishida K"/>
            <person name="Terakita A"/>
            <person name="Kuratani S"/>
            <person name="Sato K"/>
            <person name="Hyodo S Kuraku.S."/>
        </authorList>
    </citation>
    <scope>NUCLEOTIDE SEQUENCE [LARGE SCALE GENOMIC DNA]</scope>
</reference>
<dbReference type="STRING" id="137246.A0A401RNC2"/>
<protein>
    <recommendedName>
        <fullName evidence="4">SH3 domain-containing protein</fullName>
    </recommendedName>
</protein>
<dbReference type="FunFam" id="2.30.30.40:FF:000023">
    <property type="entry name" value="RIMS-binding protein 2 isoform F"/>
    <property type="match status" value="1"/>
</dbReference>
<dbReference type="InterPro" id="IPR001452">
    <property type="entry name" value="SH3_domain"/>
</dbReference>
<evidence type="ECO:0000256" key="3">
    <source>
        <dbReference type="SAM" id="MobiDB-lite"/>
    </source>
</evidence>
<dbReference type="SUPFAM" id="SSF50044">
    <property type="entry name" value="SH3-domain"/>
    <property type="match status" value="2"/>
</dbReference>
<dbReference type="Pfam" id="PF07653">
    <property type="entry name" value="SH3_2"/>
    <property type="match status" value="1"/>
</dbReference>
<accession>A0A401RNC2</accession>
<keyword evidence="1 2" id="KW-0728">SH3 domain</keyword>
<dbReference type="AlphaFoldDB" id="A0A401RNC2"/>
<feature type="compositionally biased region" description="Basic residues" evidence="3">
    <location>
        <begin position="313"/>
        <end position="323"/>
    </location>
</feature>
<feature type="region of interest" description="Disordered" evidence="3">
    <location>
        <begin position="257"/>
        <end position="323"/>
    </location>
</feature>
<dbReference type="FunFam" id="2.30.30.40:FF:000016">
    <property type="entry name" value="RIMS-binding protein 2 isoform X2"/>
    <property type="match status" value="1"/>
</dbReference>
<feature type="domain" description="SH3" evidence="4">
    <location>
        <begin position="72"/>
        <end position="140"/>
    </location>
</feature>
<dbReference type="PANTHER" id="PTHR14234">
    <property type="entry name" value="RIM BINDING PROTEIN-RELATED"/>
    <property type="match status" value="1"/>
</dbReference>
<evidence type="ECO:0000259" key="4">
    <source>
        <dbReference type="PROSITE" id="PS50002"/>
    </source>
</evidence>
<feature type="domain" description="SH3" evidence="4">
    <location>
        <begin position="177"/>
        <end position="244"/>
    </location>
</feature>
<organism evidence="5 6">
    <name type="scientific">Chiloscyllium punctatum</name>
    <name type="common">Brownbanded bambooshark</name>
    <name type="synonym">Hemiscyllium punctatum</name>
    <dbReference type="NCBI Taxonomy" id="137246"/>
    <lineage>
        <taxon>Eukaryota</taxon>
        <taxon>Metazoa</taxon>
        <taxon>Chordata</taxon>
        <taxon>Craniata</taxon>
        <taxon>Vertebrata</taxon>
        <taxon>Chondrichthyes</taxon>
        <taxon>Elasmobranchii</taxon>
        <taxon>Galeomorphii</taxon>
        <taxon>Galeoidea</taxon>
        <taxon>Orectolobiformes</taxon>
        <taxon>Hemiscylliidae</taxon>
        <taxon>Chiloscyllium</taxon>
    </lineage>
</organism>
<evidence type="ECO:0000313" key="5">
    <source>
        <dbReference type="EMBL" id="GCC19665.1"/>
    </source>
</evidence>